<dbReference type="Gene3D" id="2.40.50.770">
    <property type="entry name" value="RecQ-mediated genome instability protein Rmi1, C-terminal domain"/>
    <property type="match status" value="1"/>
</dbReference>
<dbReference type="InterPro" id="IPR009060">
    <property type="entry name" value="UBA-like_sf"/>
</dbReference>
<keyword evidence="5" id="KW-1185">Reference proteome</keyword>
<dbReference type="Pfam" id="PF08585">
    <property type="entry name" value="RMI1_N_C"/>
    <property type="match status" value="1"/>
</dbReference>
<keyword evidence="2" id="KW-0539">Nucleus</keyword>
<dbReference type="AlphaFoldDB" id="A0A4C1T0B9"/>
<dbReference type="PANTHER" id="PTHR13681">
    <property type="entry name" value="SURVIVAL OF MOTOR NEURON-RELATED-SPLICING FACTOR 30-RELATED"/>
    <property type="match status" value="1"/>
</dbReference>
<dbReference type="InterPro" id="IPR015940">
    <property type="entry name" value="UBA"/>
</dbReference>
<proteinExistence type="predicted"/>
<dbReference type="InterPro" id="IPR042470">
    <property type="entry name" value="RMI1_N_C_sf"/>
</dbReference>
<evidence type="ECO:0000256" key="1">
    <source>
        <dbReference type="ARBA" id="ARBA00004123"/>
    </source>
</evidence>
<comment type="subcellular location">
    <subcellularLocation>
        <location evidence="1">Nucleus</location>
    </subcellularLocation>
</comment>
<reference evidence="4 5" key="1">
    <citation type="journal article" date="2019" name="Commun. Biol.">
        <title>The bagworm genome reveals a unique fibroin gene that provides high tensile strength.</title>
        <authorList>
            <person name="Kono N."/>
            <person name="Nakamura H."/>
            <person name="Ohtoshi R."/>
            <person name="Tomita M."/>
            <person name="Numata K."/>
            <person name="Arakawa K."/>
        </authorList>
    </citation>
    <scope>NUCLEOTIDE SEQUENCE [LARGE SCALE GENOMIC DNA]</scope>
</reference>
<sequence length="318" mass="34928">MNFVEKLRGQGANEESTVAPRFLQLELSDGVNTVSALEFERIANLNLNVPPGTKLLIKSDKITLLNGFALLKAADVQVLGGSRTQAIAAASKAGQKKVFGGGQQNILDHNVKKIIEKGYSEEEAKQALKMNNNNLERTLYSLKRKNVRACTTENNAKTATVSANRIREKAVVTKKDETVSGKPQTNVSLFDFLTDKLPAVAQIPQPSSHVPHQNAASMAFITPNTNVYVAQTQQAVSQFGILSGENWHWKEGDLCLAKYWDDGNHLPLGSYETNIAAASNSRVPQQKTNLQPGMGCGVSQRYRSERQMYIPPPKRTHN</sequence>
<evidence type="ECO:0000313" key="4">
    <source>
        <dbReference type="EMBL" id="GBP06701.1"/>
    </source>
</evidence>
<comment type="caution">
    <text evidence="4">The sequence shown here is derived from an EMBL/GenBank/DDBJ whole genome shotgun (WGS) entry which is preliminary data.</text>
</comment>
<dbReference type="GO" id="GO:0005634">
    <property type="term" value="C:nucleus"/>
    <property type="evidence" value="ECO:0007669"/>
    <property type="project" value="UniProtKB-SubCell"/>
</dbReference>
<dbReference type="STRING" id="151549.A0A4C1T0B9"/>
<name>A0A4C1T0B9_EUMVA</name>
<accession>A0A4C1T0B9</accession>
<dbReference type="Proteomes" id="UP000299102">
    <property type="component" value="Unassembled WGS sequence"/>
</dbReference>
<dbReference type="OrthoDB" id="197155at2759"/>
<dbReference type="EMBL" id="BGZK01004074">
    <property type="protein sequence ID" value="GBP06701.1"/>
    <property type="molecule type" value="Genomic_DNA"/>
</dbReference>
<dbReference type="SUPFAM" id="SSF46934">
    <property type="entry name" value="UBA-like"/>
    <property type="match status" value="1"/>
</dbReference>
<evidence type="ECO:0000313" key="5">
    <source>
        <dbReference type="Proteomes" id="UP000299102"/>
    </source>
</evidence>
<organism evidence="4 5">
    <name type="scientific">Eumeta variegata</name>
    <name type="common">Bagworm moth</name>
    <name type="synonym">Eumeta japonica</name>
    <dbReference type="NCBI Taxonomy" id="151549"/>
    <lineage>
        <taxon>Eukaryota</taxon>
        <taxon>Metazoa</taxon>
        <taxon>Ecdysozoa</taxon>
        <taxon>Arthropoda</taxon>
        <taxon>Hexapoda</taxon>
        <taxon>Insecta</taxon>
        <taxon>Pterygota</taxon>
        <taxon>Neoptera</taxon>
        <taxon>Endopterygota</taxon>
        <taxon>Lepidoptera</taxon>
        <taxon>Glossata</taxon>
        <taxon>Ditrysia</taxon>
        <taxon>Tineoidea</taxon>
        <taxon>Psychidae</taxon>
        <taxon>Oiketicinae</taxon>
        <taxon>Eumeta</taxon>
    </lineage>
</organism>
<dbReference type="PROSITE" id="PS50030">
    <property type="entry name" value="UBA"/>
    <property type="match status" value="1"/>
</dbReference>
<feature type="domain" description="UBA" evidence="3">
    <location>
        <begin position="106"/>
        <end position="145"/>
    </location>
</feature>
<protein>
    <submittedName>
        <fullName evidence="4">Tudor domain-containing protein 3</fullName>
    </submittedName>
</protein>
<evidence type="ECO:0000259" key="3">
    <source>
        <dbReference type="PROSITE" id="PS50030"/>
    </source>
</evidence>
<gene>
    <name evidence="4" type="primary">Tdrd3</name>
    <name evidence="4" type="ORF">EVAR_101325_1</name>
</gene>
<dbReference type="InterPro" id="IPR013894">
    <property type="entry name" value="RMI1_OB"/>
</dbReference>
<evidence type="ECO:0000256" key="2">
    <source>
        <dbReference type="ARBA" id="ARBA00023242"/>
    </source>
</evidence>
<dbReference type="PANTHER" id="PTHR13681:SF24">
    <property type="entry name" value="TUDOR DOMAIN-CONTAINING PROTEIN 3"/>
    <property type="match status" value="1"/>
</dbReference>